<feature type="compositionally biased region" description="Polar residues" evidence="1">
    <location>
        <begin position="34"/>
        <end position="44"/>
    </location>
</feature>
<dbReference type="Proteomes" id="UP000274822">
    <property type="component" value="Unassembled WGS sequence"/>
</dbReference>
<keyword evidence="5" id="KW-1185">Reference proteome</keyword>
<dbReference type="EMBL" id="RBNJ01013751">
    <property type="protein sequence ID" value="RUS25159.1"/>
    <property type="molecule type" value="Genomic_DNA"/>
</dbReference>
<feature type="transmembrane region" description="Helical" evidence="2">
    <location>
        <begin position="56"/>
        <end position="76"/>
    </location>
</feature>
<evidence type="ECO:0000256" key="1">
    <source>
        <dbReference type="SAM" id="MobiDB-lite"/>
    </source>
</evidence>
<dbReference type="Pfam" id="PF14664">
    <property type="entry name" value="RICTOR_N"/>
    <property type="match status" value="1"/>
</dbReference>
<proteinExistence type="predicted"/>
<evidence type="ECO:0000313" key="5">
    <source>
        <dbReference type="Proteomes" id="UP000274822"/>
    </source>
</evidence>
<evidence type="ECO:0000256" key="2">
    <source>
        <dbReference type="SAM" id="Phobius"/>
    </source>
</evidence>
<gene>
    <name evidence="4" type="ORF">BC938DRAFT_472544</name>
</gene>
<dbReference type="InterPro" id="IPR028267">
    <property type="entry name" value="Pianissimo_N"/>
</dbReference>
<keyword evidence="2" id="KW-0812">Transmembrane</keyword>
<protein>
    <recommendedName>
        <fullName evidence="3">Rapamycin-insensitive companion of mTOR N-terminal domain-containing protein</fullName>
    </recommendedName>
</protein>
<organism evidence="4 5">
    <name type="scientific">Jimgerdemannia flammicorona</name>
    <dbReference type="NCBI Taxonomy" id="994334"/>
    <lineage>
        <taxon>Eukaryota</taxon>
        <taxon>Fungi</taxon>
        <taxon>Fungi incertae sedis</taxon>
        <taxon>Mucoromycota</taxon>
        <taxon>Mucoromycotina</taxon>
        <taxon>Endogonomycetes</taxon>
        <taxon>Endogonales</taxon>
        <taxon>Endogonaceae</taxon>
        <taxon>Jimgerdemannia</taxon>
    </lineage>
</organism>
<feature type="region of interest" description="Disordered" evidence="1">
    <location>
        <begin position="21"/>
        <end position="44"/>
    </location>
</feature>
<name>A0A433Q5V9_9FUNG</name>
<comment type="caution">
    <text evidence="4">The sequence shown here is derived from an EMBL/GenBank/DDBJ whole genome shotgun (WGS) entry which is preliminary data.</text>
</comment>
<accession>A0A433Q5V9</accession>
<keyword evidence="2" id="KW-0472">Membrane</keyword>
<keyword evidence="2" id="KW-1133">Transmembrane helix</keyword>
<feature type="domain" description="Rapamycin-insensitive companion of mTOR N-terminal" evidence="3">
    <location>
        <begin position="1"/>
        <end position="74"/>
    </location>
</feature>
<reference evidence="4 5" key="1">
    <citation type="journal article" date="2018" name="New Phytol.">
        <title>Phylogenomics of Endogonaceae and evolution of mycorrhizas within Mucoromycota.</title>
        <authorList>
            <person name="Chang Y."/>
            <person name="Desiro A."/>
            <person name="Na H."/>
            <person name="Sandor L."/>
            <person name="Lipzen A."/>
            <person name="Clum A."/>
            <person name="Barry K."/>
            <person name="Grigoriev I.V."/>
            <person name="Martin F.M."/>
            <person name="Stajich J.E."/>
            <person name="Smith M.E."/>
            <person name="Bonito G."/>
            <person name="Spatafora J.W."/>
        </authorList>
    </citation>
    <scope>NUCLEOTIDE SEQUENCE [LARGE SCALE GENOMIC DNA]</scope>
    <source>
        <strain evidence="4 5">AD002</strain>
    </source>
</reference>
<sequence>MMFDIFRIKIPKEYNKFLTGRRHSVHLGPPPSDDNATGSDGSYASNHRRYRDRLSLLDHHLTMVLIIFIDAGVLMVR</sequence>
<evidence type="ECO:0000259" key="3">
    <source>
        <dbReference type="Pfam" id="PF14664"/>
    </source>
</evidence>
<dbReference type="AlphaFoldDB" id="A0A433Q5V9"/>
<evidence type="ECO:0000313" key="4">
    <source>
        <dbReference type="EMBL" id="RUS25159.1"/>
    </source>
</evidence>